<feature type="transmembrane region" description="Helical" evidence="1">
    <location>
        <begin position="12"/>
        <end position="29"/>
    </location>
</feature>
<dbReference type="AlphaFoldDB" id="A0A0E9WI15"/>
<protein>
    <submittedName>
        <fullName evidence="2">Uncharacterized protein</fullName>
    </submittedName>
</protein>
<accession>A0A0E9WI15</accession>
<keyword evidence="1" id="KW-1133">Transmembrane helix</keyword>
<organism evidence="2">
    <name type="scientific">Anguilla anguilla</name>
    <name type="common">European freshwater eel</name>
    <name type="synonym">Muraena anguilla</name>
    <dbReference type="NCBI Taxonomy" id="7936"/>
    <lineage>
        <taxon>Eukaryota</taxon>
        <taxon>Metazoa</taxon>
        <taxon>Chordata</taxon>
        <taxon>Craniata</taxon>
        <taxon>Vertebrata</taxon>
        <taxon>Euteleostomi</taxon>
        <taxon>Actinopterygii</taxon>
        <taxon>Neopterygii</taxon>
        <taxon>Teleostei</taxon>
        <taxon>Anguilliformes</taxon>
        <taxon>Anguillidae</taxon>
        <taxon>Anguilla</taxon>
    </lineage>
</organism>
<reference evidence="2" key="2">
    <citation type="journal article" date="2015" name="Fish Shellfish Immunol.">
        <title>Early steps in the European eel (Anguilla anguilla)-Vibrio vulnificus interaction in the gills: Role of the RtxA13 toxin.</title>
        <authorList>
            <person name="Callol A."/>
            <person name="Pajuelo D."/>
            <person name="Ebbesson L."/>
            <person name="Teles M."/>
            <person name="MacKenzie S."/>
            <person name="Amaro C."/>
        </authorList>
    </citation>
    <scope>NUCLEOTIDE SEQUENCE</scope>
</reference>
<reference evidence="2" key="1">
    <citation type="submission" date="2014-11" db="EMBL/GenBank/DDBJ databases">
        <authorList>
            <person name="Amaro Gonzalez C."/>
        </authorList>
    </citation>
    <scope>NUCLEOTIDE SEQUENCE</scope>
</reference>
<evidence type="ECO:0000256" key="1">
    <source>
        <dbReference type="SAM" id="Phobius"/>
    </source>
</evidence>
<keyword evidence="1" id="KW-0472">Membrane</keyword>
<sequence length="59" mass="6786">MTTLIAAIFEDALTFLLWTSFFCHVFICIPSRCKNYFSMFPLYETVAVNQVNNVGSIEQ</sequence>
<proteinExistence type="predicted"/>
<evidence type="ECO:0000313" key="2">
    <source>
        <dbReference type="EMBL" id="JAH89916.1"/>
    </source>
</evidence>
<keyword evidence="1" id="KW-0812">Transmembrane</keyword>
<name>A0A0E9WI15_ANGAN</name>
<dbReference type="EMBL" id="GBXM01018661">
    <property type="protein sequence ID" value="JAH89916.1"/>
    <property type="molecule type" value="Transcribed_RNA"/>
</dbReference>